<accession>A0A252CDS0</accession>
<name>A0A252CDS0_9LACT</name>
<dbReference type="EMBL" id="MUIZ01000002">
    <property type="protein sequence ID" value="OUK04727.1"/>
    <property type="molecule type" value="Genomic_DNA"/>
</dbReference>
<organism evidence="3 4">
    <name type="scientific">Lactococcus petauri</name>
    <dbReference type="NCBI Taxonomy" id="1940789"/>
    <lineage>
        <taxon>Bacteria</taxon>
        <taxon>Bacillati</taxon>
        <taxon>Bacillota</taxon>
        <taxon>Bacilli</taxon>
        <taxon>Lactobacillales</taxon>
        <taxon>Streptococcaceae</taxon>
        <taxon>Lactococcus</taxon>
    </lineage>
</organism>
<keyword evidence="2" id="KW-1133">Transmembrane helix</keyword>
<sequence length="216" mass="25263">MLNKRSFAALAQLKELLQALESLDRLRIQRTQLNKATKREISATRNRYAFITGLIAGVFIAIALFIVTGEYILQRVDFEIFVLFDVFYFVFSSLICMVIFLLLWEKGALKHFSERTEVRINSEAQEERERLQKETREILDSEAITQTNVSVEYLTPKAIEIFQSYIQTGQCDTVREAAYIFEIDLKNSRNRYAKFFHNHESLVSQERTYIEKKGGH</sequence>
<keyword evidence="2" id="KW-0812">Transmembrane</keyword>
<keyword evidence="2" id="KW-0472">Membrane</keyword>
<dbReference type="Proteomes" id="UP000194606">
    <property type="component" value="Unassembled WGS sequence"/>
</dbReference>
<feature type="transmembrane region" description="Helical" evidence="2">
    <location>
        <begin position="80"/>
        <end position="104"/>
    </location>
</feature>
<evidence type="ECO:0000256" key="2">
    <source>
        <dbReference type="SAM" id="Phobius"/>
    </source>
</evidence>
<gene>
    <name evidence="3" type="ORF">BZZ03_02880</name>
</gene>
<proteinExistence type="predicted"/>
<protein>
    <submittedName>
        <fullName evidence="3">Uncharacterized protein</fullName>
    </submittedName>
</protein>
<reference evidence="3 4" key="1">
    <citation type="submission" date="2017-02" db="EMBL/GenBank/DDBJ databases">
        <authorList>
            <person name="Peterson S.W."/>
        </authorList>
    </citation>
    <scope>NUCLEOTIDE SEQUENCE [LARGE SCALE GENOMIC DNA]</scope>
    <source>
        <strain evidence="3">159469</strain>
    </source>
</reference>
<evidence type="ECO:0000313" key="3">
    <source>
        <dbReference type="EMBL" id="OUK04727.1"/>
    </source>
</evidence>
<feature type="transmembrane region" description="Helical" evidence="2">
    <location>
        <begin position="48"/>
        <end position="68"/>
    </location>
</feature>
<comment type="caution">
    <text evidence="3">The sequence shown here is derived from an EMBL/GenBank/DDBJ whole genome shotgun (WGS) entry which is preliminary data.</text>
</comment>
<keyword evidence="1" id="KW-0175">Coiled coil</keyword>
<evidence type="ECO:0000313" key="4">
    <source>
        <dbReference type="Proteomes" id="UP000194606"/>
    </source>
</evidence>
<evidence type="ECO:0000256" key="1">
    <source>
        <dbReference type="SAM" id="Coils"/>
    </source>
</evidence>
<dbReference type="RefSeq" id="WP_086582443.1">
    <property type="nucleotide sequence ID" value="NZ_MUIZ01000002.1"/>
</dbReference>
<feature type="coiled-coil region" evidence="1">
    <location>
        <begin position="117"/>
        <end position="144"/>
    </location>
</feature>
<dbReference type="AlphaFoldDB" id="A0A252CDS0"/>